<feature type="domain" description="Bacterial repeat" evidence="3">
    <location>
        <begin position="986"/>
        <end position="1057"/>
    </location>
</feature>
<dbReference type="InterPro" id="IPR044060">
    <property type="entry name" value="Bacterial_rp_domain"/>
</dbReference>
<dbReference type="EMBL" id="AEPW01000009">
    <property type="protein sequence ID" value="EFU77681.1"/>
    <property type="molecule type" value="Genomic_DNA"/>
</dbReference>
<feature type="region of interest" description="Disordered" evidence="1">
    <location>
        <begin position="1365"/>
        <end position="1409"/>
    </location>
</feature>
<evidence type="ECO:0000256" key="1">
    <source>
        <dbReference type="SAM" id="MobiDB-lite"/>
    </source>
</evidence>
<dbReference type="Gene3D" id="2.10.270.10">
    <property type="entry name" value="Cholin Binding"/>
    <property type="match status" value="1"/>
</dbReference>
<dbReference type="Pfam" id="PF18998">
    <property type="entry name" value="Flg_new_2"/>
    <property type="match status" value="1"/>
</dbReference>
<protein>
    <submittedName>
        <fullName evidence="4">Fibronectin type III domain protein</fullName>
    </submittedName>
</protein>
<dbReference type="HOGENOM" id="CLU_246829_0_0_9"/>
<evidence type="ECO:0000313" key="5">
    <source>
        <dbReference type="Proteomes" id="UP000003434"/>
    </source>
</evidence>
<dbReference type="Proteomes" id="UP000003434">
    <property type="component" value="Unassembled WGS sequence"/>
</dbReference>
<dbReference type="eggNOG" id="COG5263">
    <property type="taxonomic scope" value="Bacteria"/>
</dbReference>
<evidence type="ECO:0000259" key="3">
    <source>
        <dbReference type="Pfam" id="PF18998"/>
    </source>
</evidence>
<accession>E6LKM3</accession>
<proteinExistence type="predicted"/>
<name>E6LKM3_9FIRM</name>
<sequence>MELGDIGEKMKRKTIKAKISAALSASMVLAMLAPAMPAYAATGTLKFDFHSNIHDSFDGTPEIVVSGTVGDSIPNVADLGTFNSRVGLPWQDGVTTSGTPVATFRDVDGSPAKPDSAVLGKKWIADLGLKGYKIKEFRGALGTGDFPRVGLDVGTIQNQNYYATLISDGTDAMTLNEQHVPDASTSYVPSISATTVGPKNGMHKVLESIQTIPYVIPGYTVTNATITGAGAPKALNYMGGSIPASKFMSFITSNKDINIKYEYGVDTTKNFAVKVVDKVWQNDSTTPGTYSHTTNTIKSQNNRTANNVVGNVLTNITGITANGNYVDITGSATTPSRYILDPTEPVTVTYDNGTPDGSGQFSSGGNPIPTLIPAVTVAGQYTAITVGGDPATTISGQVPNQNVTITYNYYENPNYYTTVNIKYADKEGNDITNKVVTEHSSLFTDISTVVPPAAPAVGTLYKDGSSVFMRVNTTQANYNVPVPVMNDYISTGTDSPTISPDNSIDWSSSYRFINGGGSTPTPAQEGWGASHPFYQVSIDRDGDGTADTPTKNGDVTVTYTVDPTKVAQVAVVGVGNGQLLADRGQATEHEYGTLASDVLQLSRESVTSSGDYSLTIKEADLPSPVPAAGYKFMGWKYGTTDVNPLPYTISGIPGTQGSIVLTAKFDEDPNLWNTYNLVTGDSHVQLLNGSTAKIANTDASGTPRANIPFSDIDAFTQEATGGVSVDSGYVLEWRDQHGNVLTSATDISGMNGQTFTAFAVSSTPAAVYTPTVNGTLDNTGAPAISVDPLSPAPLDPRLNYVVTDSSGNVVAVVPGSQVITNGGNIKGNFLTPGNAYNVAVALSTASVTVGSPIPSGATDIGTTSSATIPVAPTPLVAEDSSNPGRASITVSPAAPNTEYALVDDNGNEVYPFTAPDSGNKVTFGNLDPGRVYHIVPRAVGSNETPAQRQSAGADLPVNTNNLGLTVNTFDVTVVANNAPLPTSLKVNGQTKSNLNALKGLSKGMTVEILAQPLDNASNTFVKWEAISGITISAADATNSRLTFTMPNKPVKVQAMYDDGTDWDNNLYTDNIGSGKIIGSVNPVINDTGRFRVVINKNSVPTNVKDLIASTLTDNYTSVFLMDIVVQKFDTATGNWVDYTSASGDIALDTTVETGALISTRDYMFHELATSSNAVTALSGDFEHPGTSYPGQFDITLKSGKSYVFGYTSPATHSVKVRDNRDNSLITDLTLRDTEVVQDKASLYSHKITGDYIDNNGITWHYEGLSTDKDTYQAYDPTTRVTEDMTIYVFYSNDKDARKKADSNLRAAIQNAKEQLSKITDPAKIAALQAAIDAAQAVLDRVNRKSSTAELKAALDALNQAVKDAGGKVYVPEDDNNKGGGGRHRGGGGSSGGGTGSAKGKSTGLRVGQDGNWELLNPAEATANPDSSKWVFNLASGGKVKGWAYLSYTYQGQTKSEWYHFGDDNTMNTGWLVDGGKWYYLSMDHNGFYGEMVKGWHFETQDNRWYYLNPNNGSMHTDWLKDGNEFYYLNPVATEQTWFYDSNTERWNYGDRGARSLGSMFQNENTPDGYHVNENGAWR</sequence>
<evidence type="ECO:0000313" key="4">
    <source>
        <dbReference type="EMBL" id="EFU77681.1"/>
    </source>
</evidence>
<comment type="caution">
    <text evidence="4">The sequence shown here is derived from an EMBL/GenBank/DDBJ whole genome shotgun (WGS) entry which is preliminary data.</text>
</comment>
<organism evidence="4 5">
    <name type="scientific">Lachnoanaerobaculum saburreum DSM 3986</name>
    <dbReference type="NCBI Taxonomy" id="887325"/>
    <lineage>
        <taxon>Bacteria</taxon>
        <taxon>Bacillati</taxon>
        <taxon>Bacillota</taxon>
        <taxon>Clostridia</taxon>
        <taxon>Lachnospirales</taxon>
        <taxon>Lachnospiraceae</taxon>
        <taxon>Lachnoanaerobaculum</taxon>
    </lineage>
</organism>
<evidence type="ECO:0000256" key="2">
    <source>
        <dbReference type="SAM" id="SignalP"/>
    </source>
</evidence>
<feature type="signal peptide" evidence="2">
    <location>
        <begin position="1"/>
        <end position="40"/>
    </location>
</feature>
<feature type="compositionally biased region" description="Gly residues" evidence="1">
    <location>
        <begin position="1386"/>
        <end position="1396"/>
    </location>
</feature>
<keyword evidence="2" id="KW-0732">Signal</keyword>
<dbReference type="SUPFAM" id="SSF69360">
    <property type="entry name" value="Cell wall binding repeat"/>
    <property type="match status" value="1"/>
</dbReference>
<gene>
    <name evidence="4" type="ORF">HMPREF0381_0508</name>
</gene>
<reference evidence="4 5" key="1">
    <citation type="submission" date="2010-12" db="EMBL/GenBank/DDBJ databases">
        <authorList>
            <person name="Muzny D."/>
            <person name="Qin X."/>
            <person name="Deng J."/>
            <person name="Jiang H."/>
            <person name="Liu Y."/>
            <person name="Qu J."/>
            <person name="Song X.-Z."/>
            <person name="Zhang L."/>
            <person name="Thornton R."/>
            <person name="Coyle M."/>
            <person name="Francisco L."/>
            <person name="Jackson L."/>
            <person name="Javaid M."/>
            <person name="Korchina V."/>
            <person name="Kovar C."/>
            <person name="Mata R."/>
            <person name="Mathew T."/>
            <person name="Ngo R."/>
            <person name="Nguyen L."/>
            <person name="Nguyen N."/>
            <person name="Okwuonu G."/>
            <person name="Ongeri F."/>
            <person name="Pham C."/>
            <person name="Simmons D."/>
            <person name="Wilczek-Boney K."/>
            <person name="Hale W."/>
            <person name="Jakkamsetti A."/>
            <person name="Pham P."/>
            <person name="Ruth R."/>
            <person name="San Lucas F."/>
            <person name="Warren J."/>
            <person name="Zhang J."/>
            <person name="Zhao Z."/>
            <person name="Zhou C."/>
            <person name="Zhu D."/>
            <person name="Lee S."/>
            <person name="Bess C."/>
            <person name="Blankenburg K."/>
            <person name="Forbes L."/>
            <person name="Fu Q."/>
            <person name="Gubbala S."/>
            <person name="Hirani K."/>
            <person name="Jayaseelan J.C."/>
            <person name="Lara F."/>
            <person name="Munidasa M."/>
            <person name="Palculict T."/>
            <person name="Patil S."/>
            <person name="Pu L.-L."/>
            <person name="Saada N."/>
            <person name="Tang L."/>
            <person name="Weissenberger G."/>
            <person name="Zhu Y."/>
            <person name="Hemphill L."/>
            <person name="Shang Y."/>
            <person name="Youmans B."/>
            <person name="Ayvaz T."/>
            <person name="Ross M."/>
            <person name="Santibanez J."/>
            <person name="Aqrawi P."/>
            <person name="Gross S."/>
            <person name="Joshi V."/>
            <person name="Fowler G."/>
            <person name="Nazareth L."/>
            <person name="Reid J."/>
            <person name="Worley K."/>
            <person name="Petrosino J."/>
            <person name="Highlander S."/>
            <person name="Gibbs R."/>
        </authorList>
    </citation>
    <scope>NUCLEOTIDE SEQUENCE [LARGE SCALE GENOMIC DNA]</scope>
    <source>
        <strain evidence="4 5">DSM 3986</strain>
    </source>
</reference>
<feature type="chain" id="PRO_5003207804" evidence="2">
    <location>
        <begin position="41"/>
        <end position="1578"/>
    </location>
</feature>